<reference evidence="1 2" key="1">
    <citation type="journal article" date="2019" name="Commun. Biol.">
        <title>The bagworm genome reveals a unique fibroin gene that provides high tensile strength.</title>
        <authorList>
            <person name="Kono N."/>
            <person name="Nakamura H."/>
            <person name="Ohtoshi R."/>
            <person name="Tomita M."/>
            <person name="Numata K."/>
            <person name="Arakawa K."/>
        </authorList>
    </citation>
    <scope>NUCLEOTIDE SEQUENCE [LARGE SCALE GENOMIC DNA]</scope>
</reference>
<comment type="caution">
    <text evidence="1">The sequence shown here is derived from an EMBL/GenBank/DDBJ whole genome shotgun (WGS) entry which is preliminary data.</text>
</comment>
<proteinExistence type="predicted"/>
<protein>
    <submittedName>
        <fullName evidence="1">Uncharacterized protein</fullName>
    </submittedName>
</protein>
<evidence type="ECO:0000313" key="1">
    <source>
        <dbReference type="EMBL" id="GBO98912.1"/>
    </source>
</evidence>
<dbReference type="Proteomes" id="UP000299102">
    <property type="component" value="Unassembled WGS sequence"/>
</dbReference>
<dbReference type="EMBL" id="BGZK01000002">
    <property type="protein sequence ID" value="GBO98912.1"/>
    <property type="molecule type" value="Genomic_DNA"/>
</dbReference>
<organism evidence="1 2">
    <name type="scientific">Eumeta variegata</name>
    <name type="common">Bagworm moth</name>
    <name type="synonym">Eumeta japonica</name>
    <dbReference type="NCBI Taxonomy" id="151549"/>
    <lineage>
        <taxon>Eukaryota</taxon>
        <taxon>Metazoa</taxon>
        <taxon>Ecdysozoa</taxon>
        <taxon>Arthropoda</taxon>
        <taxon>Hexapoda</taxon>
        <taxon>Insecta</taxon>
        <taxon>Pterygota</taxon>
        <taxon>Neoptera</taxon>
        <taxon>Endopterygota</taxon>
        <taxon>Lepidoptera</taxon>
        <taxon>Glossata</taxon>
        <taxon>Ditrysia</taxon>
        <taxon>Tineoidea</taxon>
        <taxon>Psychidae</taxon>
        <taxon>Oiketicinae</taxon>
        <taxon>Eumeta</taxon>
    </lineage>
</organism>
<sequence>MAATGPLQLRLFDFANVGRWRKNSEHSFFRSALSGFRFGYDTNTFVLAMSKLGQEAELKVETGIKIANEVTVKIECESKIRIKCLIGEVVTRSQSRARPESKVELESEFTDIQTVLGSKSGTVIRIERK</sequence>
<evidence type="ECO:0000313" key="2">
    <source>
        <dbReference type="Proteomes" id="UP000299102"/>
    </source>
</evidence>
<keyword evidence="2" id="KW-1185">Reference proteome</keyword>
<accession>A0A4C1S9J3</accession>
<gene>
    <name evidence="1" type="ORF">EVAR_321_1</name>
</gene>
<name>A0A4C1S9J3_EUMVA</name>
<dbReference type="AlphaFoldDB" id="A0A4C1S9J3"/>